<name>A0A0E9WLZ1_ANGAN</name>
<sequence length="68" mass="8044">MLYAVFCNVIYCKPQHFFVADYAFSEENTDLLIESLHDGECIHYAGNYHILPIMCLLCRRKYFSDTEK</sequence>
<reference evidence="1" key="2">
    <citation type="journal article" date="2015" name="Fish Shellfish Immunol.">
        <title>Early steps in the European eel (Anguilla anguilla)-Vibrio vulnificus interaction in the gills: Role of the RtxA13 toxin.</title>
        <authorList>
            <person name="Callol A."/>
            <person name="Pajuelo D."/>
            <person name="Ebbesson L."/>
            <person name="Teles M."/>
            <person name="MacKenzie S."/>
            <person name="Amaro C."/>
        </authorList>
    </citation>
    <scope>NUCLEOTIDE SEQUENCE</scope>
</reference>
<accession>A0A0E9WLZ1</accession>
<protein>
    <submittedName>
        <fullName evidence="1">Uncharacterized protein</fullName>
    </submittedName>
</protein>
<reference evidence="1" key="1">
    <citation type="submission" date="2014-11" db="EMBL/GenBank/DDBJ databases">
        <authorList>
            <person name="Amaro Gonzalez C."/>
        </authorList>
    </citation>
    <scope>NUCLEOTIDE SEQUENCE</scope>
</reference>
<dbReference type="EMBL" id="GBXM01018079">
    <property type="protein sequence ID" value="JAH90498.1"/>
    <property type="molecule type" value="Transcribed_RNA"/>
</dbReference>
<dbReference type="AlphaFoldDB" id="A0A0E9WLZ1"/>
<proteinExistence type="predicted"/>
<evidence type="ECO:0000313" key="1">
    <source>
        <dbReference type="EMBL" id="JAH90498.1"/>
    </source>
</evidence>
<organism evidence="1">
    <name type="scientific">Anguilla anguilla</name>
    <name type="common">European freshwater eel</name>
    <name type="synonym">Muraena anguilla</name>
    <dbReference type="NCBI Taxonomy" id="7936"/>
    <lineage>
        <taxon>Eukaryota</taxon>
        <taxon>Metazoa</taxon>
        <taxon>Chordata</taxon>
        <taxon>Craniata</taxon>
        <taxon>Vertebrata</taxon>
        <taxon>Euteleostomi</taxon>
        <taxon>Actinopterygii</taxon>
        <taxon>Neopterygii</taxon>
        <taxon>Teleostei</taxon>
        <taxon>Anguilliformes</taxon>
        <taxon>Anguillidae</taxon>
        <taxon>Anguilla</taxon>
    </lineage>
</organism>